<dbReference type="Proteomes" id="UP001056120">
    <property type="component" value="Linkage Group LG01"/>
</dbReference>
<reference evidence="1 2" key="2">
    <citation type="journal article" date="2022" name="Mol. Ecol. Resour.">
        <title>The genomes of chicory, endive, great burdock and yacon provide insights into Asteraceae paleo-polyploidization history and plant inulin production.</title>
        <authorList>
            <person name="Fan W."/>
            <person name="Wang S."/>
            <person name="Wang H."/>
            <person name="Wang A."/>
            <person name="Jiang F."/>
            <person name="Liu H."/>
            <person name="Zhao H."/>
            <person name="Xu D."/>
            <person name="Zhang Y."/>
        </authorList>
    </citation>
    <scope>NUCLEOTIDE SEQUENCE [LARGE SCALE GENOMIC DNA]</scope>
    <source>
        <strain evidence="2">cv. Yunnan</strain>
        <tissue evidence="1">Leaves</tissue>
    </source>
</reference>
<organism evidence="1 2">
    <name type="scientific">Smallanthus sonchifolius</name>
    <dbReference type="NCBI Taxonomy" id="185202"/>
    <lineage>
        <taxon>Eukaryota</taxon>
        <taxon>Viridiplantae</taxon>
        <taxon>Streptophyta</taxon>
        <taxon>Embryophyta</taxon>
        <taxon>Tracheophyta</taxon>
        <taxon>Spermatophyta</taxon>
        <taxon>Magnoliopsida</taxon>
        <taxon>eudicotyledons</taxon>
        <taxon>Gunneridae</taxon>
        <taxon>Pentapetalae</taxon>
        <taxon>asterids</taxon>
        <taxon>campanulids</taxon>
        <taxon>Asterales</taxon>
        <taxon>Asteraceae</taxon>
        <taxon>Asteroideae</taxon>
        <taxon>Heliantheae alliance</taxon>
        <taxon>Millerieae</taxon>
        <taxon>Smallanthus</taxon>
    </lineage>
</organism>
<comment type="caution">
    <text evidence="1">The sequence shown here is derived from an EMBL/GenBank/DDBJ whole genome shotgun (WGS) entry which is preliminary data.</text>
</comment>
<evidence type="ECO:0000313" key="1">
    <source>
        <dbReference type="EMBL" id="KAI3828994.1"/>
    </source>
</evidence>
<reference evidence="2" key="1">
    <citation type="journal article" date="2022" name="Mol. Ecol. Resour.">
        <title>The genomes of chicory, endive, great burdock and yacon provide insights into Asteraceae palaeo-polyploidization history and plant inulin production.</title>
        <authorList>
            <person name="Fan W."/>
            <person name="Wang S."/>
            <person name="Wang H."/>
            <person name="Wang A."/>
            <person name="Jiang F."/>
            <person name="Liu H."/>
            <person name="Zhao H."/>
            <person name="Xu D."/>
            <person name="Zhang Y."/>
        </authorList>
    </citation>
    <scope>NUCLEOTIDE SEQUENCE [LARGE SCALE GENOMIC DNA]</scope>
    <source>
        <strain evidence="2">cv. Yunnan</strain>
    </source>
</reference>
<sequence length="488" mass="51843">MVSKVSSVGPVLLFMLQVQSVASFFNTILGATIRISCEVLKQRLQAGILKTWEKQSSTHENKMVSKVSYVGLVLLFVRKSCFMLRAWDFMESPESCVQKGFWISTLLIFVVVASRSTRLSSDHLGAFVASDQDLSLSFNAGPGPSPGHGGFWSSSFGRQIDYGAPAETGMFVIAPSNHHLSQHAHTHDSFNATGSNAAAAAIAAAAHGVGVIPLLTATPCLTVEEGVVGNRGGRAGNVGEFSSSDNSTQFWQTPQNYSRKPICSDHGFGGGDGSVRSVSILRSTMTCQDCGNHDKKDCNQRRCRTCCKNRGFDCAAHVKSTWVPAANRRERQLVTSTGAAAAGSSVSTSGTKKPRLDSHTTTPSHTSTSNTTPPRSFDTSSSHHQDASFMKSLPGQVRAPAVFKCVRVTEVEDGDDEYAYQASVIISGHVFKGFLYDQGVKPRDKTHIPNLSELHLGGGGGPNEGGSLTSQPPDPPAVYGSSGGGLLG</sequence>
<protein>
    <submittedName>
        <fullName evidence="1">Uncharacterized protein</fullName>
    </submittedName>
</protein>
<name>A0ACB9K9S8_9ASTR</name>
<dbReference type="EMBL" id="CM042018">
    <property type="protein sequence ID" value="KAI3828994.1"/>
    <property type="molecule type" value="Genomic_DNA"/>
</dbReference>
<keyword evidence="2" id="KW-1185">Reference proteome</keyword>
<gene>
    <name evidence="1" type="ORF">L1987_03107</name>
</gene>
<evidence type="ECO:0000313" key="2">
    <source>
        <dbReference type="Proteomes" id="UP001056120"/>
    </source>
</evidence>
<accession>A0ACB9K9S8</accession>
<proteinExistence type="predicted"/>